<dbReference type="Proteomes" id="UP001362999">
    <property type="component" value="Unassembled WGS sequence"/>
</dbReference>
<comment type="caution">
    <text evidence="1">The sequence shown here is derived from an EMBL/GenBank/DDBJ whole genome shotgun (WGS) entry which is preliminary data.</text>
</comment>
<gene>
    <name evidence="1" type="ORF">R3P38DRAFT_3213881</name>
</gene>
<sequence length="152" mass="16662">MWPFITAQGFTESFHPSIRPEKQRTTRSNSVSWAWDTSFAGFESVKVKNANADSVSRKRHINICIDGRLVLPLVSSDLSPSCAILDDVAGPATSLDIAERVDTTWIFSDSKLTAIKEQLLSRVLENETMYGRAVTPTAQGGGKSAESQGWTL</sequence>
<evidence type="ECO:0000313" key="1">
    <source>
        <dbReference type="EMBL" id="KAK7006572.1"/>
    </source>
</evidence>
<accession>A0AAW0ABE9</accession>
<proteinExistence type="predicted"/>
<dbReference type="EMBL" id="JAWWNJ010000075">
    <property type="protein sequence ID" value="KAK7006572.1"/>
    <property type="molecule type" value="Genomic_DNA"/>
</dbReference>
<keyword evidence="2" id="KW-1185">Reference proteome</keyword>
<protein>
    <submittedName>
        <fullName evidence="1">Uncharacterized protein</fullName>
    </submittedName>
</protein>
<reference evidence="1 2" key="1">
    <citation type="journal article" date="2024" name="J Genomics">
        <title>Draft genome sequencing and assembly of Favolaschia claudopus CIRM-BRFM 2984 isolated from oak limbs.</title>
        <authorList>
            <person name="Navarro D."/>
            <person name="Drula E."/>
            <person name="Chaduli D."/>
            <person name="Cazenave R."/>
            <person name="Ahrendt S."/>
            <person name="Wang J."/>
            <person name="Lipzen A."/>
            <person name="Daum C."/>
            <person name="Barry K."/>
            <person name="Grigoriev I.V."/>
            <person name="Favel A."/>
            <person name="Rosso M.N."/>
            <person name="Martin F."/>
        </authorList>
    </citation>
    <scope>NUCLEOTIDE SEQUENCE [LARGE SCALE GENOMIC DNA]</scope>
    <source>
        <strain evidence="1 2">CIRM-BRFM 2984</strain>
    </source>
</reference>
<name>A0AAW0ABE9_9AGAR</name>
<evidence type="ECO:0000313" key="2">
    <source>
        <dbReference type="Proteomes" id="UP001362999"/>
    </source>
</evidence>
<dbReference type="AlphaFoldDB" id="A0AAW0ABE9"/>
<organism evidence="1 2">
    <name type="scientific">Favolaschia claudopus</name>
    <dbReference type="NCBI Taxonomy" id="2862362"/>
    <lineage>
        <taxon>Eukaryota</taxon>
        <taxon>Fungi</taxon>
        <taxon>Dikarya</taxon>
        <taxon>Basidiomycota</taxon>
        <taxon>Agaricomycotina</taxon>
        <taxon>Agaricomycetes</taxon>
        <taxon>Agaricomycetidae</taxon>
        <taxon>Agaricales</taxon>
        <taxon>Marasmiineae</taxon>
        <taxon>Mycenaceae</taxon>
        <taxon>Favolaschia</taxon>
    </lineage>
</organism>